<dbReference type="InterPro" id="IPR026881">
    <property type="entry name" value="WYL_dom"/>
</dbReference>
<dbReference type="RefSeq" id="WP_076477957.1">
    <property type="nucleotide sequence ID" value="NZ_FTNT01000003.1"/>
</dbReference>
<evidence type="ECO:0000259" key="1">
    <source>
        <dbReference type="Pfam" id="PF13280"/>
    </source>
</evidence>
<feature type="domain" description="WYL" evidence="1">
    <location>
        <begin position="151"/>
        <end position="215"/>
    </location>
</feature>
<proteinExistence type="predicted"/>
<dbReference type="PANTHER" id="PTHR34580:SF3">
    <property type="entry name" value="PROTEIN PAFB"/>
    <property type="match status" value="1"/>
</dbReference>
<dbReference type="PROSITE" id="PS52050">
    <property type="entry name" value="WYL"/>
    <property type="match status" value="1"/>
</dbReference>
<organism evidence="3 4">
    <name type="scientific">Williamsia sterculiae</name>
    <dbReference type="NCBI Taxonomy" id="1344003"/>
    <lineage>
        <taxon>Bacteria</taxon>
        <taxon>Bacillati</taxon>
        <taxon>Actinomycetota</taxon>
        <taxon>Actinomycetes</taxon>
        <taxon>Mycobacteriales</taxon>
        <taxon>Nocardiaceae</taxon>
        <taxon>Williamsia</taxon>
    </lineage>
</organism>
<dbReference type="Pfam" id="PF13280">
    <property type="entry name" value="WYL"/>
    <property type="match status" value="1"/>
</dbReference>
<dbReference type="Pfam" id="PF25583">
    <property type="entry name" value="WCX"/>
    <property type="match status" value="1"/>
</dbReference>
<accession>A0A1N7EMS9</accession>
<dbReference type="EMBL" id="FTNT01000003">
    <property type="protein sequence ID" value="SIR89362.1"/>
    <property type="molecule type" value="Genomic_DNA"/>
</dbReference>
<dbReference type="AlphaFoldDB" id="A0A1N7EMS9"/>
<evidence type="ECO:0000313" key="3">
    <source>
        <dbReference type="EMBL" id="SIR89362.1"/>
    </source>
</evidence>
<dbReference type="STRING" id="1344003.SAMN05445060_1472"/>
<gene>
    <name evidence="3" type="ORF">SAMN05445060_1472</name>
</gene>
<name>A0A1N7EMS9_9NOCA</name>
<dbReference type="InterPro" id="IPR051534">
    <property type="entry name" value="CBASS_pafABC_assoc_protein"/>
</dbReference>
<evidence type="ECO:0000313" key="4">
    <source>
        <dbReference type="Proteomes" id="UP000186218"/>
    </source>
</evidence>
<feature type="domain" description="WCX" evidence="2">
    <location>
        <begin position="253"/>
        <end position="328"/>
    </location>
</feature>
<dbReference type="PANTHER" id="PTHR34580">
    <property type="match status" value="1"/>
</dbReference>
<evidence type="ECO:0000259" key="2">
    <source>
        <dbReference type="Pfam" id="PF25583"/>
    </source>
</evidence>
<reference evidence="3 4" key="1">
    <citation type="submission" date="2017-01" db="EMBL/GenBank/DDBJ databases">
        <authorList>
            <person name="Mah S.A."/>
            <person name="Swanson W.J."/>
            <person name="Moy G.W."/>
            <person name="Vacquier V.D."/>
        </authorList>
    </citation>
    <scope>NUCLEOTIDE SEQUENCE [LARGE SCALE GENOMIC DNA]</scope>
    <source>
        <strain evidence="3 4">CPCC 203464</strain>
    </source>
</reference>
<dbReference type="Proteomes" id="UP000186218">
    <property type="component" value="Unassembled WGS sequence"/>
</dbReference>
<keyword evidence="4" id="KW-1185">Reference proteome</keyword>
<dbReference type="GO" id="GO:0000502">
    <property type="term" value="C:proteasome complex"/>
    <property type="evidence" value="ECO:0007669"/>
    <property type="project" value="UniProtKB-KW"/>
</dbReference>
<sequence length="332" mass="35732">MATAKVERLMNLVICLLSTRQFLSAEQIRTSVAGYQDSRSDEAFNRMFERDKTELRDLGIPLETGRTSGWSQVDGYRINRDAYELPDVDLDADEAAAVAMAAALWSTPELSTASQSAVMKLRAAGVDIDADTDVGGTAVTGAPRALGSESVFGAVLTAINAGRAVRFRHRSTRDGRATDRTLEPWGVVTHDGRWYLVGHDRDRNEPRTFRLSRVSGPVTDAGRAGDVARPADADLRGIVAAAVTYSEPSGPSQTAQVWVAEGKAAGLRRMARDSRPTSLDGRSGSVLDIEIRSLDTLTRQVLGAGPDARVIEPEALRDRVVAGLRRLAGVST</sequence>
<dbReference type="OrthoDB" id="3268930at2"/>
<dbReference type="InterPro" id="IPR057727">
    <property type="entry name" value="WCX_dom"/>
</dbReference>
<protein>
    <submittedName>
        <fullName evidence="3">Proteasome accessory factor B</fullName>
    </submittedName>
</protein>
<keyword evidence="3" id="KW-0647">Proteasome</keyword>